<comment type="caution">
    <text evidence="2">The sequence shown here is derived from an EMBL/GenBank/DDBJ whole genome shotgun (WGS) entry which is preliminary data.</text>
</comment>
<dbReference type="AlphaFoldDB" id="A0A255EB46"/>
<reference evidence="2 3" key="1">
    <citation type="submission" date="2017-07" db="EMBL/GenBank/DDBJ databases">
        <title>Draft whole genome sequences of clinical Proprionibacteriaceae strains.</title>
        <authorList>
            <person name="Bernier A.-M."/>
            <person name="Bernard K."/>
            <person name="Domingo M.-C."/>
        </authorList>
    </citation>
    <scope>NUCLEOTIDE SEQUENCE [LARGE SCALE GENOMIC DNA]</scope>
    <source>
        <strain evidence="2 3">NML 160184</strain>
    </source>
</reference>
<dbReference type="SUPFAM" id="SSF52540">
    <property type="entry name" value="P-loop containing nucleoside triphosphate hydrolases"/>
    <property type="match status" value="1"/>
</dbReference>
<accession>A0A255EB46</accession>
<protein>
    <submittedName>
        <fullName evidence="2">Nuclease</fullName>
    </submittedName>
</protein>
<feature type="domain" description="NERD" evidence="1">
    <location>
        <begin position="14"/>
        <end position="112"/>
    </location>
</feature>
<evidence type="ECO:0000313" key="3">
    <source>
        <dbReference type="Proteomes" id="UP000216533"/>
    </source>
</evidence>
<dbReference type="PANTHER" id="PTHR11070">
    <property type="entry name" value="UVRD / RECB / PCRA DNA HELICASE FAMILY MEMBER"/>
    <property type="match status" value="1"/>
</dbReference>
<dbReference type="GO" id="GO:0003678">
    <property type="term" value="F:DNA helicase activity"/>
    <property type="evidence" value="ECO:0007669"/>
    <property type="project" value="InterPro"/>
</dbReference>
<gene>
    <name evidence="2" type="ORF">CGZ92_03620</name>
</gene>
<sequence>MARLLPEDPSFVNETERQVVMRLVDQLGASDLVLCNQHFTVDGQDRELDAILVLPGSGLVVVEIKGGSLTYVGGEWMQQSRSGEKHRVTPATQVAGNKYTLRKYLIDDPRWGSRGHPRMAHAVVAPHTDFDPDFHATDAPREAVHGRSDQPNLGVRLRRQLEVIKDPYYVPTTDDVVLIEEILNGRLPPRRDDPQAYAEERAARIERLTDEQAMLLRATRLIPRVEIRGGAGSGKTHLAMTQAAELTKGTRDVPAQRVALVCYSIGLAEWFKRDFKARPYKQRPAFIGTFAELGRSWGADVSGTRDDSTFWEQDLPKEMALLASQLRDDQRFDAIIVDEAQDFADLWWRPILKALRDEDNGRLSVYSDEHQRVFARFGRPPVALVPLVLDHNLRNTKQIAQSFAMLGPERMSPRGGDGPEVEFLPASPTEALGVADDQVERLLNQGWEPGSIALVTTGSRHPVQREQQERDGQIGYWQTFWEGEDVFYGHVLGCKGLERHVVILVVNEDGSRDRARERLYVGMSRATDLLIVVGDPAVIRTVGGESLVRRLGIES</sequence>
<dbReference type="InterPro" id="IPR000212">
    <property type="entry name" value="DNA_helicase_UvrD/REP"/>
</dbReference>
<dbReference type="InterPro" id="IPR027417">
    <property type="entry name" value="P-loop_NTPase"/>
</dbReference>
<dbReference type="GO" id="GO:0003677">
    <property type="term" value="F:DNA binding"/>
    <property type="evidence" value="ECO:0007669"/>
    <property type="project" value="InterPro"/>
</dbReference>
<evidence type="ECO:0000313" key="2">
    <source>
        <dbReference type="EMBL" id="OYN88804.1"/>
    </source>
</evidence>
<dbReference type="Gene3D" id="3.40.50.300">
    <property type="entry name" value="P-loop containing nucleotide triphosphate hydrolases"/>
    <property type="match status" value="2"/>
</dbReference>
<proteinExistence type="predicted"/>
<name>A0A255EB46_9ACTN</name>
<dbReference type="InterPro" id="IPR011528">
    <property type="entry name" value="NERD"/>
</dbReference>
<dbReference type="Pfam" id="PF08378">
    <property type="entry name" value="NERD"/>
    <property type="match status" value="1"/>
</dbReference>
<dbReference type="RefSeq" id="WP_094450019.1">
    <property type="nucleotide sequence ID" value="NZ_NMVI01000011.1"/>
</dbReference>
<organism evidence="2 3">
    <name type="scientific">Parenemella sanctibonifatiensis</name>
    <dbReference type="NCBI Taxonomy" id="2016505"/>
    <lineage>
        <taxon>Bacteria</taxon>
        <taxon>Bacillati</taxon>
        <taxon>Actinomycetota</taxon>
        <taxon>Actinomycetes</taxon>
        <taxon>Propionibacteriales</taxon>
        <taxon>Propionibacteriaceae</taxon>
        <taxon>Parenemella</taxon>
    </lineage>
</organism>
<dbReference type="Proteomes" id="UP000216533">
    <property type="component" value="Unassembled WGS sequence"/>
</dbReference>
<dbReference type="EMBL" id="NMVI01000011">
    <property type="protein sequence ID" value="OYN88804.1"/>
    <property type="molecule type" value="Genomic_DNA"/>
</dbReference>
<dbReference type="GO" id="GO:0005524">
    <property type="term" value="F:ATP binding"/>
    <property type="evidence" value="ECO:0007669"/>
    <property type="project" value="InterPro"/>
</dbReference>
<evidence type="ECO:0000259" key="1">
    <source>
        <dbReference type="Pfam" id="PF08378"/>
    </source>
</evidence>